<evidence type="ECO:0000256" key="1">
    <source>
        <dbReference type="SAM" id="SignalP"/>
    </source>
</evidence>
<gene>
    <name evidence="2" type="ORF">AMOR_46250</name>
</gene>
<protein>
    <recommendedName>
        <fullName evidence="4">DUF1223 domain-containing protein</fullName>
    </recommendedName>
</protein>
<accession>A0ABN6MXF0</accession>
<dbReference type="InterPro" id="IPR010634">
    <property type="entry name" value="DUF1223"/>
</dbReference>
<dbReference type="Pfam" id="PF06764">
    <property type="entry name" value="DUF1223"/>
    <property type="match status" value="1"/>
</dbReference>
<dbReference type="Proteomes" id="UP001162891">
    <property type="component" value="Chromosome"/>
</dbReference>
<dbReference type="PANTHER" id="PTHR36057:SF1">
    <property type="entry name" value="LIPOPROTEIN LIPID ATTACHMENT SITE-LIKE PROTEIN, PUTATIVE (DUF1223)-RELATED"/>
    <property type="match status" value="1"/>
</dbReference>
<feature type="chain" id="PRO_5045907099" description="DUF1223 domain-containing protein" evidence="1">
    <location>
        <begin position="23"/>
        <end position="248"/>
    </location>
</feature>
<sequence length="248" mass="25625">MSRLLVPLLLLTAASRGSPALAPAVPNEAVVLVELFTSEGCSSCPPADALLAELADERASGSRIVALSEHVDYWDGPDWRDRFSSPVFTQRQQAYARRLGLSSVYTPQLVVAGRTDVLGSDRRAARAAIALAAREPSGRVAARIVSAAAAKLSLRVDATWSGSVPADVLVAVVQDRATTRVAGGENAGRTIEHVAVARSLTAVGSGAGAFSGSVTLALPDANRAGHVVVFVQEREGGPVLGASTVLLP</sequence>
<organism evidence="2 3">
    <name type="scientific">Anaeromyxobacter oryzae</name>
    <dbReference type="NCBI Taxonomy" id="2918170"/>
    <lineage>
        <taxon>Bacteria</taxon>
        <taxon>Pseudomonadati</taxon>
        <taxon>Myxococcota</taxon>
        <taxon>Myxococcia</taxon>
        <taxon>Myxococcales</taxon>
        <taxon>Cystobacterineae</taxon>
        <taxon>Anaeromyxobacteraceae</taxon>
        <taxon>Anaeromyxobacter</taxon>
    </lineage>
</organism>
<evidence type="ECO:0000313" key="2">
    <source>
        <dbReference type="EMBL" id="BDG05629.1"/>
    </source>
</evidence>
<dbReference type="SUPFAM" id="SSF52833">
    <property type="entry name" value="Thioredoxin-like"/>
    <property type="match status" value="1"/>
</dbReference>
<proteinExistence type="predicted"/>
<feature type="signal peptide" evidence="1">
    <location>
        <begin position="1"/>
        <end position="22"/>
    </location>
</feature>
<reference evidence="3" key="1">
    <citation type="journal article" date="2022" name="Int. J. Syst. Evol. Microbiol.">
        <title>Anaeromyxobacter oryzae sp. nov., Anaeromyxobacter diazotrophicus sp. nov. and Anaeromyxobacter paludicola sp. nov., isolated from paddy soils.</title>
        <authorList>
            <person name="Itoh H."/>
            <person name="Xu Z."/>
            <person name="Mise K."/>
            <person name="Masuda Y."/>
            <person name="Ushijima N."/>
            <person name="Hayakawa C."/>
            <person name="Shiratori Y."/>
            <person name="Senoo K."/>
        </authorList>
    </citation>
    <scope>NUCLEOTIDE SEQUENCE [LARGE SCALE GENOMIC DNA]</scope>
    <source>
        <strain evidence="3">Red232</strain>
    </source>
</reference>
<evidence type="ECO:0000313" key="3">
    <source>
        <dbReference type="Proteomes" id="UP001162891"/>
    </source>
</evidence>
<evidence type="ECO:0008006" key="4">
    <source>
        <dbReference type="Google" id="ProtNLM"/>
    </source>
</evidence>
<dbReference type="RefSeq" id="WP_248354634.1">
    <property type="nucleotide sequence ID" value="NZ_AP025591.1"/>
</dbReference>
<keyword evidence="1" id="KW-0732">Signal</keyword>
<dbReference type="EMBL" id="AP025591">
    <property type="protein sequence ID" value="BDG05629.1"/>
    <property type="molecule type" value="Genomic_DNA"/>
</dbReference>
<keyword evidence="3" id="KW-1185">Reference proteome</keyword>
<name>A0ABN6MXF0_9BACT</name>
<dbReference type="PANTHER" id="PTHR36057">
    <property type="match status" value="1"/>
</dbReference>
<dbReference type="InterPro" id="IPR036249">
    <property type="entry name" value="Thioredoxin-like_sf"/>
</dbReference>